<reference evidence="2" key="1">
    <citation type="submission" date="2015-11" db="EMBL/GenBank/DDBJ databases">
        <title>De novo transcriptome assembly of four potential Pierce s Disease insect vectors from Arizona vineyards.</title>
        <authorList>
            <person name="Tassone E.E."/>
        </authorList>
    </citation>
    <scope>NUCLEOTIDE SEQUENCE</scope>
</reference>
<proteinExistence type="predicted"/>
<evidence type="ECO:0000313" key="2">
    <source>
        <dbReference type="EMBL" id="JAT34536.1"/>
    </source>
</evidence>
<gene>
    <name evidence="2" type="ORF">g.7398</name>
</gene>
<feature type="non-terminal residue" evidence="2">
    <location>
        <position position="1"/>
    </location>
</feature>
<organism evidence="2">
    <name type="scientific">Graphocephala atropunctata</name>
    <dbReference type="NCBI Taxonomy" id="36148"/>
    <lineage>
        <taxon>Eukaryota</taxon>
        <taxon>Metazoa</taxon>
        <taxon>Ecdysozoa</taxon>
        <taxon>Arthropoda</taxon>
        <taxon>Hexapoda</taxon>
        <taxon>Insecta</taxon>
        <taxon>Pterygota</taxon>
        <taxon>Neoptera</taxon>
        <taxon>Paraneoptera</taxon>
        <taxon>Hemiptera</taxon>
        <taxon>Auchenorrhyncha</taxon>
        <taxon>Membracoidea</taxon>
        <taxon>Cicadellidae</taxon>
        <taxon>Cicadellinae</taxon>
        <taxon>Cicadellini</taxon>
        <taxon>Graphocephala</taxon>
    </lineage>
</organism>
<protein>
    <submittedName>
        <fullName evidence="2">Uncharacterized protein</fullName>
    </submittedName>
</protein>
<dbReference type="EMBL" id="GEBQ01005441">
    <property type="protein sequence ID" value="JAT34536.1"/>
    <property type="molecule type" value="Transcribed_RNA"/>
</dbReference>
<dbReference type="AlphaFoldDB" id="A0A1B6MF48"/>
<evidence type="ECO:0000256" key="1">
    <source>
        <dbReference type="SAM" id="MobiDB-lite"/>
    </source>
</evidence>
<feature type="region of interest" description="Disordered" evidence="1">
    <location>
        <begin position="165"/>
        <end position="188"/>
    </location>
</feature>
<accession>A0A1B6MF48</accession>
<name>A0A1B6MF48_9HEMI</name>
<sequence>TDWFEDEWLDPVWNEFTGEQRDYHASPSHVEPKYPFVSFKTNQPKYVQKTSDTSKSILLQKPKILEFPPQVTVPVQNHSMDTESNRSPRPVFLYHRVTTSPQERKGNSAFIAVSVVKQSPLESPVTTEAPARDQAYSKSPWNHARHIHRIQHQLEPHRQHLHWGKQVRAHRKRGQRHHRSHTHAHTHH</sequence>